<sequence length="255" mass="28753">MHFQQIRSATIIINYAGKKFIVDPWLQKKGTIHPYESPDPTKNQTRNPIVELPLPVEEIIKNIDACIITHNHGDHFDKETAKMLPKNIQIFVQSEIDAGFVANLGFKNVNILQENGSMFKDIKLIKTNGIHGETLEKAAGPVSGVVFNHNNEKTVYIAGDTVWCDVVKKTIQTYKPDIIILNACDARSKIHGRLIMNLNDIYEVYKTTPNSRIIISHMEAVSHAFLTRAQVRKFVNDQGIESSVLIPDDGESYVF</sequence>
<dbReference type="Pfam" id="PF12706">
    <property type="entry name" value="Lactamase_B_2"/>
    <property type="match status" value="1"/>
</dbReference>
<evidence type="ECO:0000256" key="1">
    <source>
        <dbReference type="ARBA" id="ARBA00022801"/>
    </source>
</evidence>
<dbReference type="InterPro" id="IPR001279">
    <property type="entry name" value="Metallo-B-lactamas"/>
</dbReference>
<keyword evidence="4" id="KW-1185">Reference proteome</keyword>
<dbReference type="EMBL" id="JANPWE010000008">
    <property type="protein sequence ID" value="MCR6546550.1"/>
    <property type="molecule type" value="Genomic_DNA"/>
</dbReference>
<evidence type="ECO:0000313" key="3">
    <source>
        <dbReference type="EMBL" id="MCR6546550.1"/>
    </source>
</evidence>
<organism evidence="3 4">
    <name type="scientific">Dehalobacterium formicoaceticum</name>
    <dbReference type="NCBI Taxonomy" id="51515"/>
    <lineage>
        <taxon>Bacteria</taxon>
        <taxon>Bacillati</taxon>
        <taxon>Bacillota</taxon>
        <taxon>Clostridia</taxon>
        <taxon>Eubacteriales</taxon>
        <taxon>Peptococcaceae</taxon>
        <taxon>Dehalobacterium</taxon>
    </lineage>
</organism>
<accession>A0ABT1Y8X5</accession>
<reference evidence="3 4" key="1">
    <citation type="submission" date="2022-08" db="EMBL/GenBank/DDBJ databases">
        <title>Proteogenomics of the novel Dehalobacterium formicoaceticum strain EZ94 highlights a key role of methyltransferases during anaerobic dichloromethane degradation.</title>
        <authorList>
            <person name="Wasmund K."/>
        </authorList>
    </citation>
    <scope>NUCLEOTIDE SEQUENCE [LARGE SCALE GENOMIC DNA]</scope>
    <source>
        <strain evidence="3 4">EZ94</strain>
    </source>
</reference>
<dbReference type="Gene3D" id="3.60.15.10">
    <property type="entry name" value="Ribonuclease Z/Hydroxyacylglutathione hydrolase-like"/>
    <property type="match status" value="1"/>
</dbReference>
<proteinExistence type="predicted"/>
<protein>
    <submittedName>
        <fullName evidence="3">MBL fold metallo-hydrolase</fullName>
    </submittedName>
</protein>
<dbReference type="SUPFAM" id="SSF56281">
    <property type="entry name" value="Metallo-hydrolase/oxidoreductase"/>
    <property type="match status" value="1"/>
</dbReference>
<dbReference type="Proteomes" id="UP001524944">
    <property type="component" value="Unassembled WGS sequence"/>
</dbReference>
<evidence type="ECO:0000313" key="4">
    <source>
        <dbReference type="Proteomes" id="UP001524944"/>
    </source>
</evidence>
<dbReference type="RefSeq" id="WP_257913908.1">
    <property type="nucleotide sequence ID" value="NZ_JANPWE010000008.1"/>
</dbReference>
<comment type="caution">
    <text evidence="3">The sequence shown here is derived from an EMBL/GenBank/DDBJ whole genome shotgun (WGS) entry which is preliminary data.</text>
</comment>
<evidence type="ECO:0000259" key="2">
    <source>
        <dbReference type="Pfam" id="PF12706"/>
    </source>
</evidence>
<dbReference type="PANTHER" id="PTHR43546:SF9">
    <property type="entry name" value="L-ASCORBATE-6-PHOSPHATE LACTONASE ULAG-RELATED"/>
    <property type="match status" value="1"/>
</dbReference>
<dbReference type="InterPro" id="IPR050114">
    <property type="entry name" value="UPF0173_UPF0282_UlaG_hydrolase"/>
</dbReference>
<dbReference type="PANTHER" id="PTHR43546">
    <property type="entry name" value="UPF0173 METAL-DEPENDENT HYDROLASE MJ1163-RELATED"/>
    <property type="match status" value="1"/>
</dbReference>
<name>A0ABT1Y8X5_9FIRM</name>
<gene>
    <name evidence="3" type="ORF">NVS47_13690</name>
</gene>
<dbReference type="InterPro" id="IPR036866">
    <property type="entry name" value="RibonucZ/Hydroxyglut_hydro"/>
</dbReference>
<keyword evidence="1" id="KW-0378">Hydrolase</keyword>
<feature type="domain" description="Metallo-beta-lactamase" evidence="2">
    <location>
        <begin position="44"/>
        <end position="218"/>
    </location>
</feature>